<keyword evidence="3" id="KW-1185">Reference proteome</keyword>
<organism evidence="2 3">
    <name type="scientific">Paraburkholderia bannensis</name>
    <dbReference type="NCBI Taxonomy" id="765414"/>
    <lineage>
        <taxon>Bacteria</taxon>
        <taxon>Pseudomonadati</taxon>
        <taxon>Pseudomonadota</taxon>
        <taxon>Betaproteobacteria</taxon>
        <taxon>Burkholderiales</taxon>
        <taxon>Burkholderiaceae</taxon>
        <taxon>Paraburkholderia</taxon>
    </lineage>
</organism>
<gene>
    <name evidence="2" type="ORF">F4827_004749</name>
</gene>
<feature type="chain" id="PRO_5031284431" evidence="1">
    <location>
        <begin position="23"/>
        <end position="114"/>
    </location>
</feature>
<dbReference type="RefSeq" id="WP_183727420.1">
    <property type="nucleotide sequence ID" value="NZ_JACHBW010000014.1"/>
</dbReference>
<feature type="signal peptide" evidence="1">
    <location>
        <begin position="1"/>
        <end position="22"/>
    </location>
</feature>
<dbReference type="EMBL" id="JACHBW010000014">
    <property type="protein sequence ID" value="MBB6104884.1"/>
    <property type="molecule type" value="Genomic_DNA"/>
</dbReference>
<keyword evidence="1" id="KW-0732">Signal</keyword>
<comment type="caution">
    <text evidence="2">The sequence shown here is derived from an EMBL/GenBank/DDBJ whole genome shotgun (WGS) entry which is preliminary data.</text>
</comment>
<dbReference type="AlphaFoldDB" id="A0A7W9U0P8"/>
<reference evidence="2 3" key="1">
    <citation type="submission" date="2020-08" db="EMBL/GenBank/DDBJ databases">
        <title>Above-ground endophytic microbial communities from plants in different locations in the United States.</title>
        <authorList>
            <person name="Frank C."/>
        </authorList>
    </citation>
    <scope>NUCLEOTIDE SEQUENCE [LARGE SCALE GENOMIC DNA]</scope>
    <source>
        <strain evidence="2 3">WP4_2_2</strain>
    </source>
</reference>
<evidence type="ECO:0000313" key="3">
    <source>
        <dbReference type="Proteomes" id="UP000571554"/>
    </source>
</evidence>
<proteinExistence type="predicted"/>
<evidence type="ECO:0000313" key="2">
    <source>
        <dbReference type="EMBL" id="MBB6104884.1"/>
    </source>
</evidence>
<evidence type="ECO:0000256" key="1">
    <source>
        <dbReference type="SAM" id="SignalP"/>
    </source>
</evidence>
<name>A0A7W9U0P8_9BURK</name>
<accession>A0A7W9U0P8</accession>
<sequence>MKKISTTIFFLFSLLFAESALADAGSANKPTLGRSYVCNFGLYGVVTIDTRDPGASITIHGVRHAASDGSYFYQTKDGDIAIAFNPQMTVWTYLSADHPEGIADAHCKVHVNRK</sequence>
<dbReference type="Proteomes" id="UP000571554">
    <property type="component" value="Unassembled WGS sequence"/>
</dbReference>
<protein>
    <submittedName>
        <fullName evidence="2">Uncharacterized protein</fullName>
    </submittedName>
</protein>